<dbReference type="EMBL" id="BSER01000009">
    <property type="protein sequence ID" value="GLJ95717.1"/>
    <property type="molecule type" value="Genomic_DNA"/>
</dbReference>
<proteinExistence type="predicted"/>
<evidence type="ECO:0000313" key="1">
    <source>
        <dbReference type="EMBL" id="GLJ95717.1"/>
    </source>
</evidence>
<reference evidence="1" key="2">
    <citation type="submission" date="2023-01" db="EMBL/GenBank/DDBJ databases">
        <authorList>
            <person name="Sun Q."/>
            <person name="Evtushenko L."/>
        </authorList>
    </citation>
    <scope>NUCLEOTIDE SEQUENCE</scope>
    <source>
        <strain evidence="1">VKM Ac-1940</strain>
    </source>
</reference>
<evidence type="ECO:0000313" key="2">
    <source>
        <dbReference type="Proteomes" id="UP001142291"/>
    </source>
</evidence>
<comment type="caution">
    <text evidence="1">The sequence shown here is derived from an EMBL/GenBank/DDBJ whole genome shotgun (WGS) entry which is preliminary data.</text>
</comment>
<gene>
    <name evidence="1" type="ORF">GCM10017591_17800</name>
</gene>
<dbReference type="RefSeq" id="WP_204963813.1">
    <property type="nucleotide sequence ID" value="NZ_BAAAUR010000001.1"/>
</dbReference>
<dbReference type="Proteomes" id="UP001142291">
    <property type="component" value="Unassembled WGS sequence"/>
</dbReference>
<reference evidence="1" key="1">
    <citation type="journal article" date="2014" name="Int. J. Syst. Evol. Microbiol.">
        <title>Complete genome sequence of Corynebacterium casei LMG S-19264T (=DSM 44701T), isolated from a smear-ripened cheese.</title>
        <authorList>
            <consortium name="US DOE Joint Genome Institute (JGI-PGF)"/>
            <person name="Walter F."/>
            <person name="Albersmeier A."/>
            <person name="Kalinowski J."/>
            <person name="Ruckert C."/>
        </authorList>
    </citation>
    <scope>NUCLEOTIDE SEQUENCE</scope>
    <source>
        <strain evidence="1">VKM Ac-1940</strain>
    </source>
</reference>
<dbReference type="AlphaFoldDB" id="A0A9W6M6C1"/>
<sequence>MATRTIAFNGTPHTTTKAATLALRGFVATIPQRIWLRPGDPRFEVLRGALENHYSWGDRLDEIVKLRFEPESPAGTACRVILSDGRSDKISWTRTFKPAPTAYGRAVAALRHEVGDQSRDYRDKIAAGEIPAICALTKRPLEPGYEIDHYAPSFQRLAADWLEGQGGFDAIPVERIEGSGGWRIADDEIADDWWFYHRDHARLRAVNAEPHKRRTKRQAATR</sequence>
<name>A0A9W6M6C1_9MICO</name>
<protein>
    <submittedName>
        <fullName evidence="1">Uncharacterized protein</fullName>
    </submittedName>
</protein>
<accession>A0A9W6M6C1</accession>
<keyword evidence="2" id="KW-1185">Reference proteome</keyword>
<organism evidence="1 2">
    <name type="scientific">Microbacterium dextranolyticum</name>
    <dbReference type="NCBI Taxonomy" id="36806"/>
    <lineage>
        <taxon>Bacteria</taxon>
        <taxon>Bacillati</taxon>
        <taxon>Actinomycetota</taxon>
        <taxon>Actinomycetes</taxon>
        <taxon>Micrococcales</taxon>
        <taxon>Microbacteriaceae</taxon>
        <taxon>Microbacterium</taxon>
    </lineage>
</organism>